<gene>
    <name evidence="2" type="ORF">V6N12_032385</name>
</gene>
<protein>
    <submittedName>
        <fullName evidence="2">Uncharacterized protein</fullName>
    </submittedName>
</protein>
<name>A0ABR2CCH2_9ROSI</name>
<evidence type="ECO:0000313" key="2">
    <source>
        <dbReference type="EMBL" id="KAK8517188.1"/>
    </source>
</evidence>
<dbReference type="EMBL" id="JBBPBM010000056">
    <property type="protein sequence ID" value="KAK8517188.1"/>
    <property type="molecule type" value="Genomic_DNA"/>
</dbReference>
<reference evidence="2 3" key="1">
    <citation type="journal article" date="2024" name="G3 (Bethesda)">
        <title>Genome assembly of Hibiscus sabdariffa L. provides insights into metabolisms of medicinal natural products.</title>
        <authorList>
            <person name="Kim T."/>
        </authorList>
    </citation>
    <scope>NUCLEOTIDE SEQUENCE [LARGE SCALE GENOMIC DNA]</scope>
    <source>
        <strain evidence="2">TK-2024</strain>
        <tissue evidence="2">Old leaves</tissue>
    </source>
</reference>
<comment type="caution">
    <text evidence="2">The sequence shown here is derived from an EMBL/GenBank/DDBJ whole genome shotgun (WGS) entry which is preliminary data.</text>
</comment>
<feature type="compositionally biased region" description="Basic and acidic residues" evidence="1">
    <location>
        <begin position="22"/>
        <end position="36"/>
    </location>
</feature>
<evidence type="ECO:0000313" key="3">
    <source>
        <dbReference type="Proteomes" id="UP001472677"/>
    </source>
</evidence>
<keyword evidence="3" id="KW-1185">Reference proteome</keyword>
<accession>A0ABR2CCH2</accession>
<sequence>MKLQNGYSGMRLISSKKRGMKKSVELEKGDKSEQEKWKRRGDFNTILTADERRGAARYLDVWQENDQFIEFLTSTWVDSDSLVVNIKRFQTAVASRNVEIFGHIGQRKKMIKARLRGIDRALSVRHSDSMVALESRLKSELEEILI</sequence>
<evidence type="ECO:0000256" key="1">
    <source>
        <dbReference type="SAM" id="MobiDB-lite"/>
    </source>
</evidence>
<dbReference type="Proteomes" id="UP001472677">
    <property type="component" value="Unassembled WGS sequence"/>
</dbReference>
<organism evidence="2 3">
    <name type="scientific">Hibiscus sabdariffa</name>
    <name type="common">roselle</name>
    <dbReference type="NCBI Taxonomy" id="183260"/>
    <lineage>
        <taxon>Eukaryota</taxon>
        <taxon>Viridiplantae</taxon>
        <taxon>Streptophyta</taxon>
        <taxon>Embryophyta</taxon>
        <taxon>Tracheophyta</taxon>
        <taxon>Spermatophyta</taxon>
        <taxon>Magnoliopsida</taxon>
        <taxon>eudicotyledons</taxon>
        <taxon>Gunneridae</taxon>
        <taxon>Pentapetalae</taxon>
        <taxon>rosids</taxon>
        <taxon>malvids</taxon>
        <taxon>Malvales</taxon>
        <taxon>Malvaceae</taxon>
        <taxon>Malvoideae</taxon>
        <taxon>Hibiscus</taxon>
    </lineage>
</organism>
<feature type="region of interest" description="Disordered" evidence="1">
    <location>
        <begin position="14"/>
        <end position="36"/>
    </location>
</feature>
<proteinExistence type="predicted"/>